<keyword evidence="5" id="KW-0378">Hydrolase</keyword>
<evidence type="ECO:0000313" key="12">
    <source>
        <dbReference type="Proteomes" id="UP001165267"/>
    </source>
</evidence>
<organism evidence="11 12">
    <name type="scientific">Limnobacter parvus</name>
    <dbReference type="NCBI Taxonomy" id="2939690"/>
    <lineage>
        <taxon>Bacteria</taxon>
        <taxon>Pseudomonadati</taxon>
        <taxon>Pseudomonadota</taxon>
        <taxon>Betaproteobacteria</taxon>
        <taxon>Burkholderiales</taxon>
        <taxon>Burkholderiaceae</taxon>
        <taxon>Limnobacter</taxon>
    </lineage>
</organism>
<feature type="domain" description="DD-carboxypeptidase/endopeptidase Mpg-like N-terminal" evidence="10">
    <location>
        <begin position="103"/>
        <end position="168"/>
    </location>
</feature>
<comment type="cofactor">
    <cofactor evidence="1">
        <name>Zn(2+)</name>
        <dbReference type="ChEBI" id="CHEBI:29105"/>
    </cofactor>
</comment>
<evidence type="ECO:0000256" key="3">
    <source>
        <dbReference type="ARBA" id="ARBA00022670"/>
    </source>
</evidence>
<dbReference type="Gene3D" id="3.10.450.350">
    <property type="match status" value="2"/>
</dbReference>
<dbReference type="PANTHER" id="PTHR21666:SF288">
    <property type="entry name" value="CELL DIVISION PROTEIN YTFB"/>
    <property type="match status" value="1"/>
</dbReference>
<gene>
    <name evidence="11" type="ORF">NSP04_06570</name>
</gene>
<dbReference type="CDD" id="cd12797">
    <property type="entry name" value="M23_peptidase"/>
    <property type="match status" value="1"/>
</dbReference>
<dbReference type="InterPro" id="IPR054512">
    <property type="entry name" value="NMB0315-like_N"/>
</dbReference>
<dbReference type="RefSeq" id="WP_257511546.1">
    <property type="nucleotide sequence ID" value="NZ_JANKHG010000016.1"/>
</dbReference>
<keyword evidence="6" id="KW-0862">Zinc</keyword>
<keyword evidence="3" id="KW-0645">Protease</keyword>
<keyword evidence="4" id="KW-0479">Metal-binding</keyword>
<dbReference type="PANTHER" id="PTHR21666">
    <property type="entry name" value="PEPTIDASE-RELATED"/>
    <property type="match status" value="1"/>
</dbReference>
<evidence type="ECO:0000259" key="9">
    <source>
        <dbReference type="Pfam" id="PF19425"/>
    </source>
</evidence>
<evidence type="ECO:0000256" key="2">
    <source>
        <dbReference type="ARBA" id="ARBA00004196"/>
    </source>
</evidence>
<evidence type="ECO:0000259" key="8">
    <source>
        <dbReference type="Pfam" id="PF01551"/>
    </source>
</evidence>
<evidence type="ECO:0000256" key="5">
    <source>
        <dbReference type="ARBA" id="ARBA00022801"/>
    </source>
</evidence>
<dbReference type="Pfam" id="PF22310">
    <property type="entry name" value="NMB0315_dom_I"/>
    <property type="match status" value="1"/>
</dbReference>
<reference evidence="11" key="1">
    <citation type="submission" date="2022-07" db="EMBL/GenBank/DDBJ databases">
        <authorList>
            <person name="Xamxidin M."/>
        </authorList>
    </citation>
    <scope>NUCLEOTIDE SEQUENCE</scope>
    <source>
        <strain evidence="11">YS8-69</strain>
    </source>
</reference>
<feature type="domain" description="Csd3-like second N-terminal" evidence="9">
    <location>
        <begin position="201"/>
        <end position="319"/>
    </location>
</feature>
<dbReference type="InterPro" id="IPR050570">
    <property type="entry name" value="Cell_wall_metabolism_enzyme"/>
</dbReference>
<dbReference type="Pfam" id="PF01551">
    <property type="entry name" value="Peptidase_M23"/>
    <property type="match status" value="1"/>
</dbReference>
<dbReference type="EMBL" id="JANKHG010000016">
    <property type="protein sequence ID" value="MCR2746307.1"/>
    <property type="molecule type" value="Genomic_DNA"/>
</dbReference>
<dbReference type="InterPro" id="IPR016047">
    <property type="entry name" value="M23ase_b-sheet_dom"/>
</dbReference>
<comment type="caution">
    <text evidence="11">The sequence shown here is derived from an EMBL/GenBank/DDBJ whole genome shotgun (WGS) entry which is preliminary data.</text>
</comment>
<name>A0ABT1XGB0_9BURK</name>
<accession>A0ABT1XGB0</accession>
<evidence type="ECO:0000256" key="4">
    <source>
        <dbReference type="ARBA" id="ARBA00022723"/>
    </source>
</evidence>
<evidence type="ECO:0000256" key="7">
    <source>
        <dbReference type="ARBA" id="ARBA00023049"/>
    </source>
</evidence>
<dbReference type="InterPro" id="IPR011055">
    <property type="entry name" value="Dup_hybrid_motif"/>
</dbReference>
<dbReference type="InterPro" id="IPR045834">
    <property type="entry name" value="Csd3_N2"/>
</dbReference>
<sequence length="469" mass="51772">MMLQNLLERAIAALGKGVFFSKSLIQVGLRYADDALPESHHHRKWVIVGFFSLPVLGAVVAIAGSVQNSPVDSALQNSEVVVEAVELNLAEQGIYTFDPLVAEERIRRGDTLVGLLERMGVNTTGLAPFLGQDKVARNLVNLRAGRVLTVQQTASGDLQWLRYKSGVDEDRQESILIQKSNGVFSAKLESVNFEKQIVFRAGRIESSLFAAADKAGLPDSVAIQLTEIFSSDIDFHRELRKGDEFKVVYEDLTLEGRSARSGRVLAVEFVNNNKPYKAYWFTPSGNGTAGYYNEDGRSLKKSFLRSPLAFSRISSGFTPRRFHPIQQRWKAHNGVDYAAPTGTPIMATASGTVKFSGWQNGYGNFVEIQHHSGYSTAYAHLSRFGKGVKVGQKVEQGDVIGYVGATGWATGPHLHYEFRVNRVPKNPLSITVAQAEPLDRVSIGEFKRVQLALDRRMELATAQRVARAQ</sequence>
<evidence type="ECO:0000259" key="10">
    <source>
        <dbReference type="Pfam" id="PF22310"/>
    </source>
</evidence>
<protein>
    <submittedName>
        <fullName evidence="11">Peptidoglycan DD-metalloendopeptidase family protein</fullName>
    </submittedName>
</protein>
<proteinExistence type="predicted"/>
<dbReference type="Gene3D" id="2.70.70.10">
    <property type="entry name" value="Glucose Permease (Domain IIA)"/>
    <property type="match status" value="1"/>
</dbReference>
<evidence type="ECO:0000313" key="11">
    <source>
        <dbReference type="EMBL" id="MCR2746307.1"/>
    </source>
</evidence>
<keyword evidence="7" id="KW-0482">Metalloprotease</keyword>
<dbReference type="Pfam" id="PF19425">
    <property type="entry name" value="Csd3_N2"/>
    <property type="match status" value="1"/>
</dbReference>
<dbReference type="SUPFAM" id="SSF51261">
    <property type="entry name" value="Duplicated hybrid motif"/>
    <property type="match status" value="1"/>
</dbReference>
<evidence type="ECO:0000256" key="6">
    <source>
        <dbReference type="ARBA" id="ARBA00022833"/>
    </source>
</evidence>
<feature type="domain" description="M23ase beta-sheet core" evidence="8">
    <location>
        <begin position="331"/>
        <end position="427"/>
    </location>
</feature>
<keyword evidence="12" id="KW-1185">Reference proteome</keyword>
<dbReference type="Proteomes" id="UP001165267">
    <property type="component" value="Unassembled WGS sequence"/>
</dbReference>
<comment type="subcellular location">
    <subcellularLocation>
        <location evidence="2">Cell envelope</location>
    </subcellularLocation>
</comment>
<evidence type="ECO:0000256" key="1">
    <source>
        <dbReference type="ARBA" id="ARBA00001947"/>
    </source>
</evidence>